<evidence type="ECO:0000256" key="8">
    <source>
        <dbReference type="SAM" id="Phobius"/>
    </source>
</evidence>
<dbReference type="GO" id="GO:0016020">
    <property type="term" value="C:membrane"/>
    <property type="evidence" value="ECO:0007669"/>
    <property type="project" value="UniProtKB-SubCell"/>
</dbReference>
<dbReference type="PANTHER" id="PTHR34975">
    <property type="entry name" value="SPORE GERMINATION PROTEIN A2"/>
    <property type="match status" value="1"/>
</dbReference>
<feature type="transmembrane region" description="Helical" evidence="8">
    <location>
        <begin position="119"/>
        <end position="137"/>
    </location>
</feature>
<organism evidence="9 10">
    <name type="scientific">Clostridium liquoris</name>
    <dbReference type="NCBI Taxonomy" id="1289519"/>
    <lineage>
        <taxon>Bacteria</taxon>
        <taxon>Bacillati</taxon>
        <taxon>Bacillota</taxon>
        <taxon>Clostridia</taxon>
        <taxon>Eubacteriales</taxon>
        <taxon>Clostridiaceae</taxon>
        <taxon>Clostridium</taxon>
    </lineage>
</organism>
<feature type="transmembrane region" description="Helical" evidence="8">
    <location>
        <begin position="334"/>
        <end position="355"/>
    </location>
</feature>
<keyword evidence="3" id="KW-0813">Transport</keyword>
<sequence>MGTKEDNVLTESQLMCILIGSMTGIGVLSLPGDVIKISKQDGWISVFLGAVYPIYMVFIANYIRKKYPKADILDINKKIYGRFFGSIFNLIFLLSFLLAATEVAAGINNVLRIYMVPFLNRWNILTVLFLITAYAAYGGIKTIGRINEVLFYGTFIVYIIPLFAISKGNILNLKPIFGSGALNIIKGLKETVVAYAGIEVLFIIYPFAGMDINIKKCGLKSIAFTSTIYTLFTIVTILYLGIDATSIFLWPLVTVTESIMIPVINSFRYIFSSLWVMNMFRVISINYYTFSYGLNKFIKKFDRKAWVIILFPIMIILSTLYGSPTTRRDFLNMIFLPHVIYNVMLVTITAILVAFRKGDDYAKKDENSNND</sequence>
<feature type="transmembrane region" description="Helical" evidence="8">
    <location>
        <begin position="222"/>
        <end position="242"/>
    </location>
</feature>
<keyword evidence="5 8" id="KW-0812">Transmembrane</keyword>
<dbReference type="NCBIfam" id="TIGR00912">
    <property type="entry name" value="2A0309"/>
    <property type="match status" value="1"/>
</dbReference>
<evidence type="ECO:0000256" key="6">
    <source>
        <dbReference type="ARBA" id="ARBA00022989"/>
    </source>
</evidence>
<feature type="transmembrane region" description="Helical" evidence="8">
    <location>
        <begin position="12"/>
        <end position="30"/>
    </location>
</feature>
<dbReference type="RefSeq" id="WP_106062998.1">
    <property type="nucleotide sequence ID" value="NZ_PVXO01000027.1"/>
</dbReference>
<proteinExistence type="inferred from homology"/>
<dbReference type="EMBL" id="PVXO01000027">
    <property type="protein sequence ID" value="PRR79364.1"/>
    <property type="molecule type" value="Genomic_DNA"/>
</dbReference>
<feature type="transmembrane region" description="Helical" evidence="8">
    <location>
        <begin position="149"/>
        <end position="172"/>
    </location>
</feature>
<dbReference type="GO" id="GO:0009847">
    <property type="term" value="P:spore germination"/>
    <property type="evidence" value="ECO:0007669"/>
    <property type="project" value="InterPro"/>
</dbReference>
<evidence type="ECO:0000256" key="5">
    <source>
        <dbReference type="ARBA" id="ARBA00022692"/>
    </source>
</evidence>
<dbReference type="Proteomes" id="UP000239706">
    <property type="component" value="Unassembled WGS sequence"/>
</dbReference>
<evidence type="ECO:0000256" key="7">
    <source>
        <dbReference type="ARBA" id="ARBA00023136"/>
    </source>
</evidence>
<keyword evidence="10" id="KW-1185">Reference proteome</keyword>
<evidence type="ECO:0000256" key="4">
    <source>
        <dbReference type="ARBA" id="ARBA00022544"/>
    </source>
</evidence>
<keyword evidence="7 8" id="KW-0472">Membrane</keyword>
<evidence type="ECO:0000256" key="3">
    <source>
        <dbReference type="ARBA" id="ARBA00022448"/>
    </source>
</evidence>
<protein>
    <submittedName>
        <fullName evidence="9">Spore germination protein YndE</fullName>
    </submittedName>
</protein>
<comment type="similarity">
    <text evidence="2">Belongs to the amino acid-polyamine-organocation (APC) superfamily. Spore germination protein (SGP) (TC 2.A.3.9) family.</text>
</comment>
<feature type="transmembrane region" description="Helical" evidence="8">
    <location>
        <begin position="192"/>
        <end position="210"/>
    </location>
</feature>
<accession>A0A2T0B641</accession>
<gene>
    <name evidence="9" type="primary">yndE_2</name>
    <name evidence="9" type="ORF">CLLI_08440</name>
</gene>
<comment type="caution">
    <text evidence="9">The sequence shown here is derived from an EMBL/GenBank/DDBJ whole genome shotgun (WGS) entry which is preliminary data.</text>
</comment>
<dbReference type="Gene3D" id="1.20.1740.10">
    <property type="entry name" value="Amino acid/polyamine transporter I"/>
    <property type="match status" value="1"/>
</dbReference>
<evidence type="ECO:0000256" key="1">
    <source>
        <dbReference type="ARBA" id="ARBA00004141"/>
    </source>
</evidence>
<evidence type="ECO:0000313" key="10">
    <source>
        <dbReference type="Proteomes" id="UP000239706"/>
    </source>
</evidence>
<dbReference type="InterPro" id="IPR004761">
    <property type="entry name" value="Spore_GerAB"/>
</dbReference>
<keyword evidence="4" id="KW-0309">Germination</keyword>
<evidence type="ECO:0000256" key="2">
    <source>
        <dbReference type="ARBA" id="ARBA00007998"/>
    </source>
</evidence>
<name>A0A2T0B641_9CLOT</name>
<evidence type="ECO:0000313" key="9">
    <source>
        <dbReference type="EMBL" id="PRR79364.1"/>
    </source>
</evidence>
<keyword evidence="6 8" id="KW-1133">Transmembrane helix</keyword>
<comment type="subcellular location">
    <subcellularLocation>
        <location evidence="1">Membrane</location>
        <topology evidence="1">Multi-pass membrane protein</topology>
    </subcellularLocation>
</comment>
<reference evidence="9 10" key="1">
    <citation type="submission" date="2018-03" db="EMBL/GenBank/DDBJ databases">
        <title>Genome sequence of Clostridium liquoris DSM 100320.</title>
        <authorList>
            <person name="Poehlein A."/>
            <person name="Daniel R."/>
        </authorList>
    </citation>
    <scope>NUCLEOTIDE SEQUENCE [LARGE SCALE GENOMIC DNA]</scope>
    <source>
        <strain evidence="9 10">DSM 100320</strain>
    </source>
</reference>
<dbReference type="OrthoDB" id="1931502at2"/>
<feature type="transmembrane region" description="Helical" evidence="8">
    <location>
        <begin position="42"/>
        <end position="63"/>
    </location>
</feature>
<feature type="transmembrane region" description="Helical" evidence="8">
    <location>
        <begin position="305"/>
        <end position="322"/>
    </location>
</feature>
<feature type="transmembrane region" description="Helical" evidence="8">
    <location>
        <begin position="83"/>
        <end position="107"/>
    </location>
</feature>
<dbReference type="AlphaFoldDB" id="A0A2T0B641"/>
<dbReference type="PANTHER" id="PTHR34975:SF2">
    <property type="entry name" value="SPORE GERMINATION PROTEIN A2"/>
    <property type="match status" value="1"/>
</dbReference>
<dbReference type="Pfam" id="PF03845">
    <property type="entry name" value="Spore_permease"/>
    <property type="match status" value="1"/>
</dbReference>